<evidence type="ECO:0000313" key="4">
    <source>
        <dbReference type="Proteomes" id="UP000053370"/>
    </source>
</evidence>
<gene>
    <name evidence="3" type="ORF">ATC1_12452</name>
</gene>
<keyword evidence="1" id="KW-0472">Membrane</keyword>
<dbReference type="InterPro" id="IPR027417">
    <property type="entry name" value="P-loop_NTPase"/>
</dbReference>
<dbReference type="PATRIC" id="fig|1678840.3.peg.1041"/>
<dbReference type="PANTHER" id="PTHR43681">
    <property type="entry name" value="TRANSMEMBRANE GTPASE FZO"/>
    <property type="match status" value="1"/>
</dbReference>
<dbReference type="CDD" id="cd09912">
    <property type="entry name" value="DLP_2"/>
    <property type="match status" value="1"/>
</dbReference>
<dbReference type="STRING" id="1678840.ATC1_12452"/>
<dbReference type="GO" id="GO:0005525">
    <property type="term" value="F:GTP binding"/>
    <property type="evidence" value="ECO:0007669"/>
    <property type="project" value="InterPro"/>
</dbReference>
<accession>A0A0K8PBM0</accession>
<feature type="transmembrane region" description="Helical" evidence="1">
    <location>
        <begin position="444"/>
        <end position="467"/>
    </location>
</feature>
<sequence>MSMNYSEKQKRIFNSVRNSLTELLSAASQINISTDQIHPIKETLKALEDKFLIVVVGEFNAGKSSFVNVLLNTELLEEGVTPTTANIQLIRYGENTQVSLIEDWGVSIQMPSPLLDSISFVDTPGTNTIIAEHEILTNWFLPKADLVIFLSSADRPYSESENKFLLNIKEWGKKIIIVLNKIDLIQTQQEIERVINFVKENADKQLKCDVPVFAVSSKIAKQARKEASEGLWNQSGFSLLEKYIQEKLDESVRFQLKMDSSLRIGERLAKQCLNLLTGELMFYQEDQELANSIQSQVQIYQKDMQNEIDRSIKEIDSIFFEIEKQGAIYFENLFRAKNIPNIMKKEKNQIAFQEQVLKNLPTEIERKTTDIVEMIYTQQQQMTQSFRKQIETRKTQFPGTEISTREQIERSSLLQKMQASIDEMLEKMEHDMAANIGMKHIQTAVTTALAIEVSAIGVGAALTIIATTVAADILSIVAAFWIGIAGFLVLPYYRKKSQKEFENQMTEIKLRLTDSLTKEFRLEIDSQVDHLNQAIQPFQRFIQSAMNRVQAQIQQITAIMNQISEIDKDL</sequence>
<evidence type="ECO:0000259" key="2">
    <source>
        <dbReference type="Pfam" id="PF01926"/>
    </source>
</evidence>
<reference evidence="3" key="1">
    <citation type="journal article" date="2015" name="Genome Announc.">
        <title>Draft Genome Sequence of Anaerolineae Strain TC1, a Novel Isolate from a Methanogenic Wastewater Treatment System.</title>
        <authorList>
            <person name="Matsuura N."/>
            <person name="Tourlousse D.M."/>
            <person name="Sun L."/>
            <person name="Toyonaga M."/>
            <person name="Kuroda K."/>
            <person name="Ohashi A."/>
            <person name="Cruz R."/>
            <person name="Yamaguchi T."/>
            <person name="Sekiguchi Y."/>
        </authorList>
    </citation>
    <scope>NUCLEOTIDE SEQUENCE [LARGE SCALE GENOMIC DNA]</scope>
    <source>
        <strain evidence="3">TC1</strain>
    </source>
</reference>
<dbReference type="Gene3D" id="3.40.50.300">
    <property type="entry name" value="P-loop containing nucleotide triphosphate hydrolases"/>
    <property type="match status" value="1"/>
</dbReference>
<keyword evidence="1" id="KW-1133">Transmembrane helix</keyword>
<feature type="domain" description="G" evidence="2">
    <location>
        <begin position="53"/>
        <end position="181"/>
    </location>
</feature>
<dbReference type="EMBL" id="DF968180">
    <property type="protein sequence ID" value="GAP39914.1"/>
    <property type="molecule type" value="Genomic_DNA"/>
</dbReference>
<dbReference type="SUPFAM" id="SSF52540">
    <property type="entry name" value="P-loop containing nucleoside triphosphate hydrolases"/>
    <property type="match status" value="1"/>
</dbReference>
<name>A0A0K8PBM0_9CHLR</name>
<dbReference type="OrthoDB" id="9816479at2"/>
<dbReference type="Proteomes" id="UP000053370">
    <property type="component" value="Unassembled WGS sequence"/>
</dbReference>
<organism evidence="3">
    <name type="scientific">Flexilinea flocculi</name>
    <dbReference type="NCBI Taxonomy" id="1678840"/>
    <lineage>
        <taxon>Bacteria</taxon>
        <taxon>Bacillati</taxon>
        <taxon>Chloroflexota</taxon>
        <taxon>Anaerolineae</taxon>
        <taxon>Anaerolineales</taxon>
        <taxon>Anaerolineaceae</taxon>
        <taxon>Flexilinea</taxon>
    </lineage>
</organism>
<dbReference type="Pfam" id="PF01926">
    <property type="entry name" value="MMR_HSR1"/>
    <property type="match status" value="1"/>
</dbReference>
<evidence type="ECO:0000313" key="3">
    <source>
        <dbReference type="EMBL" id="GAP39914.1"/>
    </source>
</evidence>
<proteinExistence type="predicted"/>
<keyword evidence="1" id="KW-0812">Transmembrane</keyword>
<keyword evidence="4" id="KW-1185">Reference proteome</keyword>
<evidence type="ECO:0000256" key="1">
    <source>
        <dbReference type="SAM" id="Phobius"/>
    </source>
</evidence>
<dbReference type="InterPro" id="IPR051943">
    <property type="entry name" value="TRAFAC_Dynamin-like_GTPase"/>
</dbReference>
<dbReference type="PANTHER" id="PTHR43681:SF1">
    <property type="entry name" value="SARCALUMENIN"/>
    <property type="match status" value="1"/>
</dbReference>
<dbReference type="AlphaFoldDB" id="A0A0K8PBM0"/>
<dbReference type="InterPro" id="IPR006073">
    <property type="entry name" value="GTP-bd"/>
</dbReference>
<feature type="transmembrane region" description="Helical" evidence="1">
    <location>
        <begin position="473"/>
        <end position="493"/>
    </location>
</feature>
<protein>
    <submittedName>
        <fullName evidence="3">50S ribosome-binding GTPase</fullName>
    </submittedName>
</protein>